<dbReference type="HAMAP" id="MF_00531">
    <property type="entry name" value="Ribosomal_uS19"/>
    <property type="match status" value="1"/>
</dbReference>
<dbReference type="InterPro" id="IPR002222">
    <property type="entry name" value="Ribosomal_uS19"/>
</dbReference>
<dbReference type="GO" id="GO:0022627">
    <property type="term" value="C:cytosolic small ribosomal subunit"/>
    <property type="evidence" value="ECO:0007669"/>
    <property type="project" value="TreeGrafter"/>
</dbReference>
<dbReference type="OrthoDB" id="10258210at2759"/>
<evidence type="ECO:0000256" key="4">
    <source>
        <dbReference type="RuleBase" id="RU003485"/>
    </source>
</evidence>
<dbReference type="HOGENOM" id="CLU_097347_1_0_1"/>
<dbReference type="InterPro" id="IPR005713">
    <property type="entry name" value="Ribosomal_uS19_euk/arc"/>
</dbReference>
<dbReference type="PANTHER" id="PTHR11880">
    <property type="entry name" value="RIBOSOMAL PROTEIN S19P FAMILY MEMBER"/>
    <property type="match status" value="1"/>
</dbReference>
<dbReference type="GeneID" id="19882499"/>
<comment type="similarity">
    <text evidence="1 4">Belongs to the universal ribosomal protein uS19 family.</text>
</comment>
<dbReference type="GO" id="GO:0003735">
    <property type="term" value="F:structural constituent of ribosome"/>
    <property type="evidence" value="ECO:0007669"/>
    <property type="project" value="InterPro"/>
</dbReference>
<dbReference type="EMBL" id="JH370148">
    <property type="protein sequence ID" value="ELA41190.1"/>
    <property type="molecule type" value="Genomic_DNA"/>
</dbReference>
<proteinExistence type="inferred from homology"/>
<keyword evidence="2 4" id="KW-0689">Ribosomal protein</keyword>
<evidence type="ECO:0000256" key="1">
    <source>
        <dbReference type="ARBA" id="ARBA00007345"/>
    </source>
</evidence>
<gene>
    <name evidence="5" type="ORF">VICG_01789</name>
</gene>
<dbReference type="FunCoup" id="L2GL26">
    <property type="interactions" value="150"/>
</dbReference>
<protein>
    <submittedName>
        <fullName evidence="5">Ribosomal protein S19</fullName>
    </submittedName>
</protein>
<dbReference type="InParanoid" id="L2GL26"/>
<dbReference type="GO" id="GO:0006412">
    <property type="term" value="P:translation"/>
    <property type="evidence" value="ECO:0007669"/>
    <property type="project" value="InterPro"/>
</dbReference>
<dbReference type="PIRSF" id="PIRSF002144">
    <property type="entry name" value="Ribosomal_S19"/>
    <property type="match status" value="1"/>
</dbReference>
<dbReference type="VEuPathDB" id="MicrosporidiaDB:VICG_01789"/>
<accession>L2GL26</accession>
<dbReference type="Proteomes" id="UP000011082">
    <property type="component" value="Unassembled WGS sequence"/>
</dbReference>
<dbReference type="SUPFAM" id="SSF54570">
    <property type="entry name" value="Ribosomal protein S19"/>
    <property type="match status" value="1"/>
</dbReference>
<evidence type="ECO:0000313" key="6">
    <source>
        <dbReference type="Proteomes" id="UP000011082"/>
    </source>
</evidence>
<evidence type="ECO:0000256" key="3">
    <source>
        <dbReference type="ARBA" id="ARBA00023274"/>
    </source>
</evidence>
<dbReference type="AlphaFoldDB" id="L2GL26"/>
<dbReference type="GO" id="GO:0000028">
    <property type="term" value="P:ribosomal small subunit assembly"/>
    <property type="evidence" value="ECO:0007669"/>
    <property type="project" value="TreeGrafter"/>
</dbReference>
<dbReference type="InterPro" id="IPR023575">
    <property type="entry name" value="Ribosomal_uS19_SF"/>
</dbReference>
<dbReference type="STRING" id="993615.L2GL26"/>
<dbReference type="Gene3D" id="3.30.860.10">
    <property type="entry name" value="30s Ribosomal Protein S19, Chain A"/>
    <property type="match status" value="1"/>
</dbReference>
<reference evidence="6" key="1">
    <citation type="submission" date="2011-05" db="EMBL/GenBank/DDBJ databases">
        <title>The genome sequence of Vittaforma corneae strain ATCC 50505.</title>
        <authorList>
            <consortium name="The Broad Institute Genome Sequencing Platform"/>
            <person name="Cuomo C."/>
            <person name="Didier E."/>
            <person name="Bowers L."/>
            <person name="Young S.K."/>
            <person name="Zeng Q."/>
            <person name="Gargeya S."/>
            <person name="Fitzgerald M."/>
            <person name="Haas B."/>
            <person name="Abouelleil A."/>
            <person name="Alvarado L."/>
            <person name="Arachchi H.M."/>
            <person name="Berlin A."/>
            <person name="Chapman S.B."/>
            <person name="Gearin G."/>
            <person name="Goldberg J."/>
            <person name="Griggs A."/>
            <person name="Gujja S."/>
            <person name="Hansen M."/>
            <person name="Heiman D."/>
            <person name="Howarth C."/>
            <person name="Larimer J."/>
            <person name="Lui A."/>
            <person name="MacDonald P.J.P."/>
            <person name="McCowen C."/>
            <person name="Montmayeur A."/>
            <person name="Murphy C."/>
            <person name="Neiman D."/>
            <person name="Pearson M."/>
            <person name="Priest M."/>
            <person name="Roberts A."/>
            <person name="Saif S."/>
            <person name="Shea T."/>
            <person name="Sisk P."/>
            <person name="Stolte C."/>
            <person name="Sykes S."/>
            <person name="Wortman J."/>
            <person name="Nusbaum C."/>
            <person name="Birren B."/>
        </authorList>
    </citation>
    <scope>NUCLEOTIDE SEQUENCE [LARGE SCALE GENOMIC DNA]</scope>
    <source>
        <strain evidence="6">ATCC 50505</strain>
    </source>
</reference>
<keyword evidence="3 4" id="KW-0687">Ribonucleoprotein</keyword>
<dbReference type="OMA" id="KTHCRDM"/>
<dbReference type="Pfam" id="PF00203">
    <property type="entry name" value="Ribosomal_S19"/>
    <property type="match status" value="1"/>
</dbReference>
<evidence type="ECO:0000313" key="5">
    <source>
        <dbReference type="EMBL" id="ELA41190.1"/>
    </source>
</evidence>
<evidence type="ECO:0000256" key="2">
    <source>
        <dbReference type="ARBA" id="ARBA00022980"/>
    </source>
</evidence>
<name>L2GL26_VITCO</name>
<dbReference type="NCBIfam" id="TIGR01025">
    <property type="entry name" value="uS19_arch"/>
    <property type="match status" value="1"/>
</dbReference>
<dbReference type="PRINTS" id="PR00975">
    <property type="entry name" value="RIBOSOMALS19"/>
</dbReference>
<sequence>MTELKKRIFRQFSYKGRSLEELVEMPVSEFAKLVTSSARRHLLRGLNRYEDDLIKRVDAAQNSDNPNALSVPIKTHERSMIILPCMIGCTIAVHGGNGYFPVEIKPEMIGTRLRDYVPTRKVCTHGRPGIGSTSGSKFTPLK</sequence>
<dbReference type="RefSeq" id="XP_007605234.1">
    <property type="nucleotide sequence ID" value="XM_007605172.1"/>
</dbReference>
<organism evidence="5 6">
    <name type="scientific">Vittaforma corneae (strain ATCC 50505)</name>
    <name type="common">Microsporidian parasite</name>
    <name type="synonym">Nosema corneum</name>
    <dbReference type="NCBI Taxonomy" id="993615"/>
    <lineage>
        <taxon>Eukaryota</taxon>
        <taxon>Fungi</taxon>
        <taxon>Fungi incertae sedis</taxon>
        <taxon>Microsporidia</taxon>
        <taxon>Nosematidae</taxon>
        <taxon>Vittaforma</taxon>
    </lineage>
</organism>
<dbReference type="PANTHER" id="PTHR11880:SF2">
    <property type="entry name" value="SMALL RIBOSOMAL SUBUNIT PROTEIN US19"/>
    <property type="match status" value="1"/>
</dbReference>
<keyword evidence="6" id="KW-1185">Reference proteome</keyword>